<dbReference type="EMBL" id="CP041659">
    <property type="protein sequence ID" value="QDP18488.1"/>
    <property type="molecule type" value="Genomic_DNA"/>
</dbReference>
<dbReference type="Proteomes" id="UP000321857">
    <property type="component" value="Chromosome"/>
</dbReference>
<reference evidence="1 2" key="1">
    <citation type="submission" date="2019-07" db="EMBL/GenBank/DDBJ databases">
        <title>Sphingomonas AE3 Genome sequencing and assembly.</title>
        <authorList>
            <person name="Kim H."/>
        </authorList>
    </citation>
    <scope>NUCLEOTIDE SEQUENCE [LARGE SCALE GENOMIC DNA]</scope>
    <source>
        <strain evidence="1 2">AE3</strain>
    </source>
</reference>
<dbReference type="KEGG" id="sxa:FMM02_00050"/>
<dbReference type="SUPFAM" id="SSF46785">
    <property type="entry name" value="Winged helix' DNA-binding domain"/>
    <property type="match status" value="1"/>
</dbReference>
<evidence type="ECO:0000313" key="1">
    <source>
        <dbReference type="EMBL" id="QDP18488.1"/>
    </source>
</evidence>
<keyword evidence="2" id="KW-1185">Reference proteome</keyword>
<evidence type="ECO:0000313" key="2">
    <source>
        <dbReference type="Proteomes" id="UP000321857"/>
    </source>
</evidence>
<dbReference type="AlphaFoldDB" id="A0A516INK6"/>
<dbReference type="InterPro" id="IPR036388">
    <property type="entry name" value="WH-like_DNA-bd_sf"/>
</dbReference>
<name>A0A516INK6_9SPHN</name>
<dbReference type="Gene3D" id="1.10.10.10">
    <property type="entry name" value="Winged helix-like DNA-binding domain superfamily/Winged helix DNA-binding domain"/>
    <property type="match status" value="1"/>
</dbReference>
<dbReference type="InterPro" id="IPR036390">
    <property type="entry name" value="WH_DNA-bd_sf"/>
</dbReference>
<dbReference type="OrthoDB" id="7596001at2"/>
<protein>
    <submittedName>
        <fullName evidence="1">MarR family transcriptional regulator</fullName>
    </submittedName>
</protein>
<proteinExistence type="predicted"/>
<sequence length="142" mass="15711">MTLRMMEYWRRKLPDYETTVVLMAIISIGAGRIADAPVADALKDLNNKLPTDQLAKCNFSSVAAATNLDRQTVKRKVDRLVELGLVERVDRDNVRVEPSVGQRPFVGELATAHANAICSTTNTLIRDGILRLTTQQFRASAA</sequence>
<gene>
    <name evidence="1" type="ORF">FMM02_00050</name>
</gene>
<organism evidence="1 2">
    <name type="scientific">Sphingomonas xanthus</name>
    <dbReference type="NCBI Taxonomy" id="2594473"/>
    <lineage>
        <taxon>Bacteria</taxon>
        <taxon>Pseudomonadati</taxon>
        <taxon>Pseudomonadota</taxon>
        <taxon>Alphaproteobacteria</taxon>
        <taxon>Sphingomonadales</taxon>
        <taxon>Sphingomonadaceae</taxon>
        <taxon>Sphingomonas</taxon>
    </lineage>
</organism>
<accession>A0A516INK6</accession>